<keyword evidence="2" id="KW-0378">Hydrolase</keyword>
<dbReference type="InterPro" id="IPR000639">
    <property type="entry name" value="Epox_hydrolase-like"/>
</dbReference>
<dbReference type="STRING" id="1441469.A0A1Q5Q7P2"/>
<dbReference type="AlphaFoldDB" id="A0A1Q5Q7P2"/>
<dbReference type="Pfam" id="PF06441">
    <property type="entry name" value="EHN"/>
    <property type="match status" value="1"/>
</dbReference>
<dbReference type="InterPro" id="IPR010497">
    <property type="entry name" value="Epoxide_hydro_N"/>
</dbReference>
<dbReference type="Proteomes" id="UP000214365">
    <property type="component" value="Unassembled WGS sequence"/>
</dbReference>
<gene>
    <name evidence="6" type="ORF">UA08_09045</name>
</gene>
<evidence type="ECO:0000256" key="4">
    <source>
        <dbReference type="SAM" id="MobiDB-lite"/>
    </source>
</evidence>
<dbReference type="PANTHER" id="PTHR21661:SF39">
    <property type="entry name" value="HYDROLASE, PUTATIVE (AFU_ORTHOLOGUE AFUA_3G08960)-RELATED"/>
    <property type="match status" value="1"/>
</dbReference>
<feature type="active site" description="Nucleophile" evidence="3">
    <location>
        <position position="211"/>
    </location>
</feature>
<dbReference type="RefSeq" id="XP_020115812.1">
    <property type="nucleotide sequence ID" value="XM_020264107.1"/>
</dbReference>
<evidence type="ECO:0000259" key="5">
    <source>
        <dbReference type="Pfam" id="PF06441"/>
    </source>
</evidence>
<dbReference type="PRINTS" id="PR00412">
    <property type="entry name" value="EPOXHYDRLASE"/>
</dbReference>
<dbReference type="PIRSF" id="PIRSF001112">
    <property type="entry name" value="Epoxide_hydrolase"/>
    <property type="match status" value="1"/>
</dbReference>
<dbReference type="GO" id="GO:0004301">
    <property type="term" value="F:epoxide hydrolase activity"/>
    <property type="evidence" value="ECO:0007669"/>
    <property type="project" value="TreeGrafter"/>
</dbReference>
<feature type="domain" description="Epoxide hydrolase N-terminal" evidence="5">
    <location>
        <begin position="34"/>
        <end position="141"/>
    </location>
</feature>
<dbReference type="GeneID" id="31008801"/>
<proteinExistence type="inferred from homology"/>
<sequence length="423" mass="47511">MTTSRFLHPLSPAGSSQRPFGHPPPNARESHKHEPCKVNITTQDITELRTLVQQARLGPVTFENSSRSDINTVFGMTRSWLSKAIEAWGSDDVFDCVPNFSAQVDHDDHSYSIHYMALFSKRPDALPLICLHGWPGCFLEYLPMAKLLQSKYTPESLPYHFIVPSLPGYTFSSGPPISKQDFSTYDVSCIFRNMFAQLGFDATGYVVSGGDIGSRVARALAVDDESCVGIHLNFCFDLPMHTFPRQNLSIDDIHRLDKLDTFISTGAGYAQMHATRAATIGLVLSSSPVALLAWIAEKFGTWTDKNTTPDTNTILTFVTLYWLTDTFPRSIYPYRTDFAPREDVPAHGDSVRWRIPDGKLFGFSHFPHEILPVPRAWVERTGSLTFWREHDAGGHFAALEVAQSLLRDLEVFIEEVKQNTFSK</sequence>
<comment type="similarity">
    <text evidence="1">Belongs to the peptidase S33 family.</text>
</comment>
<keyword evidence="7" id="KW-1185">Reference proteome</keyword>
<evidence type="ECO:0000313" key="6">
    <source>
        <dbReference type="EMBL" id="OKL55691.1"/>
    </source>
</evidence>
<dbReference type="EMBL" id="LFMY01000018">
    <property type="protein sequence ID" value="OKL55691.1"/>
    <property type="molecule type" value="Genomic_DNA"/>
</dbReference>
<dbReference type="Gene3D" id="3.40.50.1820">
    <property type="entry name" value="alpha/beta hydrolase"/>
    <property type="match status" value="1"/>
</dbReference>
<dbReference type="GO" id="GO:0097176">
    <property type="term" value="P:epoxide metabolic process"/>
    <property type="evidence" value="ECO:0007669"/>
    <property type="project" value="TreeGrafter"/>
</dbReference>
<accession>A0A1Q5Q7P2</accession>
<evidence type="ECO:0000313" key="7">
    <source>
        <dbReference type="Proteomes" id="UP000214365"/>
    </source>
</evidence>
<feature type="active site" description="Proton acceptor" evidence="3">
    <location>
        <position position="395"/>
    </location>
</feature>
<name>A0A1Q5Q7P2_TALAT</name>
<feature type="active site" description="Proton donor" evidence="3">
    <location>
        <position position="334"/>
    </location>
</feature>
<organism evidence="6 7">
    <name type="scientific">Talaromyces atroroseus</name>
    <dbReference type="NCBI Taxonomy" id="1441469"/>
    <lineage>
        <taxon>Eukaryota</taxon>
        <taxon>Fungi</taxon>
        <taxon>Dikarya</taxon>
        <taxon>Ascomycota</taxon>
        <taxon>Pezizomycotina</taxon>
        <taxon>Eurotiomycetes</taxon>
        <taxon>Eurotiomycetidae</taxon>
        <taxon>Eurotiales</taxon>
        <taxon>Trichocomaceae</taxon>
        <taxon>Talaromyces</taxon>
        <taxon>Talaromyces sect. Trachyspermi</taxon>
    </lineage>
</organism>
<dbReference type="PANTHER" id="PTHR21661">
    <property type="entry name" value="EPOXIDE HYDROLASE 1-RELATED"/>
    <property type="match status" value="1"/>
</dbReference>
<evidence type="ECO:0000256" key="1">
    <source>
        <dbReference type="ARBA" id="ARBA00010088"/>
    </source>
</evidence>
<protein>
    <recommendedName>
        <fullName evidence="5">Epoxide hydrolase N-terminal domain-containing protein</fullName>
    </recommendedName>
</protein>
<evidence type="ECO:0000256" key="3">
    <source>
        <dbReference type="PIRSR" id="PIRSR001112-1"/>
    </source>
</evidence>
<dbReference type="OrthoDB" id="7130006at2759"/>
<reference evidence="6 7" key="1">
    <citation type="submission" date="2015-06" db="EMBL/GenBank/DDBJ databases">
        <title>Talaromyces atroroseus IBT 11181 draft genome.</title>
        <authorList>
            <person name="Rasmussen K.B."/>
            <person name="Rasmussen S."/>
            <person name="Petersen B."/>
            <person name="Sicheritz-Ponten T."/>
            <person name="Mortensen U.H."/>
            <person name="Thrane U."/>
        </authorList>
    </citation>
    <scope>NUCLEOTIDE SEQUENCE [LARGE SCALE GENOMIC DNA]</scope>
    <source>
        <strain evidence="6 7">IBT 11181</strain>
    </source>
</reference>
<comment type="caution">
    <text evidence="6">The sequence shown here is derived from an EMBL/GenBank/DDBJ whole genome shotgun (WGS) entry which is preliminary data.</text>
</comment>
<dbReference type="InterPro" id="IPR029058">
    <property type="entry name" value="AB_hydrolase_fold"/>
</dbReference>
<evidence type="ECO:0000256" key="2">
    <source>
        <dbReference type="ARBA" id="ARBA00022801"/>
    </source>
</evidence>
<dbReference type="SUPFAM" id="SSF53474">
    <property type="entry name" value="alpha/beta-Hydrolases"/>
    <property type="match status" value="1"/>
</dbReference>
<feature type="region of interest" description="Disordered" evidence="4">
    <location>
        <begin position="1"/>
        <end position="33"/>
    </location>
</feature>
<dbReference type="InterPro" id="IPR016292">
    <property type="entry name" value="Epoxide_hydrolase"/>
</dbReference>